<dbReference type="PROSITE" id="PS51485">
    <property type="entry name" value="PHYTOCYANIN"/>
    <property type="match status" value="1"/>
</dbReference>
<dbReference type="Proteomes" id="UP001630127">
    <property type="component" value="Unassembled WGS sequence"/>
</dbReference>
<dbReference type="InterPro" id="IPR039391">
    <property type="entry name" value="Phytocyanin-like"/>
</dbReference>
<feature type="domain" description="Phytocyanin" evidence="2">
    <location>
        <begin position="28"/>
        <end position="124"/>
    </location>
</feature>
<dbReference type="InterPro" id="IPR008972">
    <property type="entry name" value="Cupredoxin"/>
</dbReference>
<evidence type="ECO:0000313" key="3">
    <source>
        <dbReference type="EMBL" id="KAL3515606.1"/>
    </source>
</evidence>
<name>A0ABD2Z9U5_9GENT</name>
<accession>A0ABD2Z9U5</accession>
<dbReference type="SUPFAM" id="SSF49503">
    <property type="entry name" value="Cupredoxins"/>
    <property type="match status" value="1"/>
</dbReference>
<sequence>MSKAKVMTIFGTMVFLCIFIQSNIVSADTFIVGDSNGWNINVSGWENSKIFRAEDVLVFKYPKGVHNVVKVVDRHGYTVCDPTGGEEYNSGNDSITLKEGGNGFICSVGSHCTRGMKIFIDAEADSIENLEKK</sequence>
<dbReference type="EMBL" id="JBJUIK010000010">
    <property type="protein sequence ID" value="KAL3515606.1"/>
    <property type="molecule type" value="Genomic_DNA"/>
</dbReference>
<feature type="signal peptide" evidence="1">
    <location>
        <begin position="1"/>
        <end position="27"/>
    </location>
</feature>
<proteinExistence type="predicted"/>
<dbReference type="PANTHER" id="PTHR33021">
    <property type="entry name" value="BLUE COPPER PROTEIN"/>
    <property type="match status" value="1"/>
</dbReference>
<dbReference type="InterPro" id="IPR003245">
    <property type="entry name" value="Phytocyanin_dom"/>
</dbReference>
<comment type="caution">
    <text evidence="3">The sequence shown here is derived from an EMBL/GenBank/DDBJ whole genome shotgun (WGS) entry which is preliminary data.</text>
</comment>
<reference evidence="3 4" key="1">
    <citation type="submission" date="2024-11" db="EMBL/GenBank/DDBJ databases">
        <title>A near-complete genome assembly of Cinchona calisaya.</title>
        <authorList>
            <person name="Lian D.C."/>
            <person name="Zhao X.W."/>
            <person name="Wei L."/>
        </authorList>
    </citation>
    <scope>NUCLEOTIDE SEQUENCE [LARGE SCALE GENOMIC DNA]</scope>
    <source>
        <tissue evidence="3">Nenye</tissue>
    </source>
</reference>
<keyword evidence="4" id="KW-1185">Reference proteome</keyword>
<evidence type="ECO:0000256" key="1">
    <source>
        <dbReference type="SAM" id="SignalP"/>
    </source>
</evidence>
<organism evidence="3 4">
    <name type="scientific">Cinchona calisaya</name>
    <dbReference type="NCBI Taxonomy" id="153742"/>
    <lineage>
        <taxon>Eukaryota</taxon>
        <taxon>Viridiplantae</taxon>
        <taxon>Streptophyta</taxon>
        <taxon>Embryophyta</taxon>
        <taxon>Tracheophyta</taxon>
        <taxon>Spermatophyta</taxon>
        <taxon>Magnoliopsida</taxon>
        <taxon>eudicotyledons</taxon>
        <taxon>Gunneridae</taxon>
        <taxon>Pentapetalae</taxon>
        <taxon>asterids</taxon>
        <taxon>lamiids</taxon>
        <taxon>Gentianales</taxon>
        <taxon>Rubiaceae</taxon>
        <taxon>Cinchonoideae</taxon>
        <taxon>Cinchoneae</taxon>
        <taxon>Cinchona</taxon>
    </lineage>
</organism>
<dbReference type="Pfam" id="PF02298">
    <property type="entry name" value="Cu_bind_like"/>
    <property type="match status" value="1"/>
</dbReference>
<keyword evidence="1" id="KW-0732">Signal</keyword>
<gene>
    <name evidence="3" type="ORF">ACH5RR_022508</name>
</gene>
<evidence type="ECO:0000259" key="2">
    <source>
        <dbReference type="PROSITE" id="PS51485"/>
    </source>
</evidence>
<dbReference type="Gene3D" id="2.60.40.420">
    <property type="entry name" value="Cupredoxins - blue copper proteins"/>
    <property type="match status" value="1"/>
</dbReference>
<feature type="chain" id="PRO_5044853914" description="Phytocyanin domain-containing protein" evidence="1">
    <location>
        <begin position="28"/>
        <end position="133"/>
    </location>
</feature>
<protein>
    <recommendedName>
        <fullName evidence="2">Phytocyanin domain-containing protein</fullName>
    </recommendedName>
</protein>
<evidence type="ECO:0000313" key="4">
    <source>
        <dbReference type="Proteomes" id="UP001630127"/>
    </source>
</evidence>
<dbReference type="PANTHER" id="PTHR33021:SF9">
    <property type="entry name" value="PUTATIVE, EXPRESSED-RELATED"/>
    <property type="match status" value="1"/>
</dbReference>
<dbReference type="AlphaFoldDB" id="A0ABD2Z9U5"/>